<evidence type="ECO:0000313" key="2">
    <source>
        <dbReference type="Proteomes" id="UP001152799"/>
    </source>
</evidence>
<sequence length="106" mass="12453">MCKPRRNRIYKVRNVHPLNDNVESSDEDDRLPAVDAHNSLVALRTLMLTQRNILLELKRMNLVLQIKLNRIKEIKMKMELSLLVLKNKLLLLNLYKLMGHVIAVEK</sequence>
<protein>
    <submittedName>
        <fullName evidence="1">Uncharacterized protein</fullName>
    </submittedName>
</protein>
<dbReference type="AlphaFoldDB" id="A0A9N9MZ02"/>
<reference evidence="1" key="1">
    <citation type="submission" date="2022-01" db="EMBL/GenBank/DDBJ databases">
        <authorList>
            <person name="King R."/>
        </authorList>
    </citation>
    <scope>NUCLEOTIDE SEQUENCE</scope>
</reference>
<keyword evidence="2" id="KW-1185">Reference proteome</keyword>
<proteinExistence type="predicted"/>
<name>A0A9N9MZ02_9CUCU</name>
<dbReference type="EMBL" id="OU892284">
    <property type="protein sequence ID" value="CAG9772803.1"/>
    <property type="molecule type" value="Genomic_DNA"/>
</dbReference>
<organism evidence="1 2">
    <name type="scientific">Ceutorhynchus assimilis</name>
    <name type="common">cabbage seed weevil</name>
    <dbReference type="NCBI Taxonomy" id="467358"/>
    <lineage>
        <taxon>Eukaryota</taxon>
        <taxon>Metazoa</taxon>
        <taxon>Ecdysozoa</taxon>
        <taxon>Arthropoda</taxon>
        <taxon>Hexapoda</taxon>
        <taxon>Insecta</taxon>
        <taxon>Pterygota</taxon>
        <taxon>Neoptera</taxon>
        <taxon>Endopterygota</taxon>
        <taxon>Coleoptera</taxon>
        <taxon>Polyphaga</taxon>
        <taxon>Cucujiformia</taxon>
        <taxon>Curculionidae</taxon>
        <taxon>Ceutorhynchinae</taxon>
        <taxon>Ceutorhynchus</taxon>
    </lineage>
</organism>
<accession>A0A9N9MZ02</accession>
<gene>
    <name evidence="1" type="ORF">CEUTPL_LOCUS13206</name>
</gene>
<evidence type="ECO:0000313" key="1">
    <source>
        <dbReference type="EMBL" id="CAG9772803.1"/>
    </source>
</evidence>
<dbReference type="Proteomes" id="UP001152799">
    <property type="component" value="Chromosome 8"/>
</dbReference>